<dbReference type="GeneID" id="85228749"/>
<keyword evidence="1" id="KW-0472">Membrane</keyword>
<protein>
    <submittedName>
        <fullName evidence="2">ABC transporter permease</fullName>
    </submittedName>
</protein>
<dbReference type="RefSeq" id="WP_317136971.1">
    <property type="nucleotide sequence ID" value="NZ_CP043875.1"/>
</dbReference>
<accession>A0AA97I313</accession>
<dbReference type="EMBL" id="CP043875">
    <property type="protein sequence ID" value="WOF15401.1"/>
    <property type="molecule type" value="Genomic_DNA"/>
</dbReference>
<sequence length="107" mass="12336">MTYSYLLYIGVFGAAVITYLWLRDARIFYRTAFPGYRKAAYYGVFYTALGLTGLLFVFRGYELVGLGMILLALYLQGNIQKEKDHLWSKDSTTLDRILGNVRIQTKK</sequence>
<feature type="transmembrane region" description="Helical" evidence="1">
    <location>
        <begin position="39"/>
        <end position="57"/>
    </location>
</feature>
<keyword evidence="1" id="KW-0812">Transmembrane</keyword>
<evidence type="ECO:0000313" key="3">
    <source>
        <dbReference type="Proteomes" id="UP001301797"/>
    </source>
</evidence>
<organism evidence="2 3">
    <name type="scientific">Methanochimaera problematica</name>
    <dbReference type="NCBI Taxonomy" id="2609417"/>
    <lineage>
        <taxon>Archaea</taxon>
        <taxon>Methanobacteriati</taxon>
        <taxon>Methanobacteriota</taxon>
        <taxon>Stenosarchaea group</taxon>
        <taxon>Methanomicrobia</taxon>
        <taxon>Methanomicrobiales</taxon>
        <taxon>Methanomicrobiaceae</taxon>
        <taxon>Methanochimaera</taxon>
    </lineage>
</organism>
<dbReference type="Proteomes" id="UP001301797">
    <property type="component" value="Chromosome"/>
</dbReference>
<proteinExistence type="predicted"/>
<dbReference type="KEGG" id="mefw:F1737_01225"/>
<evidence type="ECO:0000256" key="1">
    <source>
        <dbReference type="SAM" id="Phobius"/>
    </source>
</evidence>
<gene>
    <name evidence="2" type="ORF">F1737_01225</name>
</gene>
<keyword evidence="3" id="KW-1185">Reference proteome</keyword>
<feature type="transmembrane region" description="Helical" evidence="1">
    <location>
        <begin position="6"/>
        <end position="23"/>
    </location>
</feature>
<evidence type="ECO:0000313" key="2">
    <source>
        <dbReference type="EMBL" id="WOF15401.1"/>
    </source>
</evidence>
<reference evidence="2 3" key="1">
    <citation type="submission" date="2019-09" db="EMBL/GenBank/DDBJ databases">
        <title>The complete genome of Methanoplanus sp. FWC-SCC4.</title>
        <authorList>
            <person name="Chen S.-C."/>
            <person name="Zhou Y.-Z."/>
            <person name="Lai M.-C."/>
        </authorList>
    </citation>
    <scope>NUCLEOTIDE SEQUENCE [LARGE SCALE GENOMIC DNA]</scope>
    <source>
        <strain evidence="2 3">FWC-SCC4</strain>
    </source>
</reference>
<keyword evidence="1" id="KW-1133">Transmembrane helix</keyword>
<name>A0AA97I313_9EURY</name>
<dbReference type="AlphaFoldDB" id="A0AA97I313"/>